<keyword evidence="3" id="KW-1185">Reference proteome</keyword>
<proteinExistence type="predicted"/>
<organism evidence="2 3">
    <name type="scientific">Anisodus acutangulus</name>
    <dbReference type="NCBI Taxonomy" id="402998"/>
    <lineage>
        <taxon>Eukaryota</taxon>
        <taxon>Viridiplantae</taxon>
        <taxon>Streptophyta</taxon>
        <taxon>Embryophyta</taxon>
        <taxon>Tracheophyta</taxon>
        <taxon>Spermatophyta</taxon>
        <taxon>Magnoliopsida</taxon>
        <taxon>eudicotyledons</taxon>
        <taxon>Gunneridae</taxon>
        <taxon>Pentapetalae</taxon>
        <taxon>asterids</taxon>
        <taxon>lamiids</taxon>
        <taxon>Solanales</taxon>
        <taxon>Solanaceae</taxon>
        <taxon>Solanoideae</taxon>
        <taxon>Hyoscyameae</taxon>
        <taxon>Anisodus</taxon>
    </lineage>
</organism>
<reference evidence="3" key="1">
    <citation type="journal article" date="2023" name="Proc. Natl. Acad. Sci. U.S.A.">
        <title>Genomic and structural basis for evolution of tropane alkaloid biosynthesis.</title>
        <authorList>
            <person name="Wanga Y.-J."/>
            <person name="Taina T."/>
            <person name="Yua J.-Y."/>
            <person name="Lia J."/>
            <person name="Xua B."/>
            <person name="Chenc J."/>
            <person name="D'Auriad J.C."/>
            <person name="Huanga J.-P."/>
            <person name="Huanga S.-X."/>
        </authorList>
    </citation>
    <scope>NUCLEOTIDE SEQUENCE [LARGE SCALE GENOMIC DNA]</scope>
    <source>
        <strain evidence="3">cv. KIB-2019</strain>
    </source>
</reference>
<gene>
    <name evidence="2" type="ORF">K7X08_003325</name>
</gene>
<dbReference type="AlphaFoldDB" id="A0A9Q1MF47"/>
<sequence>MPHFLPHWISPPNKLVVLNQTYLNLPTTSSEGRKWGDDEEEEVADNEESLVKLNQTCVELPTLSSERRNWGDDCNGDEAESDEDGYARLTMDFREPRSSAGSIDSNTLIVRLDASVMHPKALRMLGFTTKEGLDYEHMAEGLTKMFTEPSEDGIAPQVTVATRMQPGKTQEMHTQVSSSSSFTTRDTVTTQVWQVSTATSRRQIPQRQAKKIVEMPTPTLPTVTADSTASEASPRRSKRAERAFRRKQYLRSLKE</sequence>
<feature type="compositionally biased region" description="Basic residues" evidence="1">
    <location>
        <begin position="235"/>
        <end position="249"/>
    </location>
</feature>
<feature type="compositionally biased region" description="Polar residues" evidence="1">
    <location>
        <begin position="220"/>
        <end position="231"/>
    </location>
</feature>
<accession>A0A9Q1MF47</accession>
<evidence type="ECO:0000313" key="3">
    <source>
        <dbReference type="Proteomes" id="UP001152561"/>
    </source>
</evidence>
<evidence type="ECO:0000256" key="1">
    <source>
        <dbReference type="SAM" id="MobiDB-lite"/>
    </source>
</evidence>
<dbReference type="Proteomes" id="UP001152561">
    <property type="component" value="Unassembled WGS sequence"/>
</dbReference>
<dbReference type="EMBL" id="JAJAGQ010000006">
    <property type="protein sequence ID" value="KAJ8559267.1"/>
    <property type="molecule type" value="Genomic_DNA"/>
</dbReference>
<name>A0A9Q1MF47_9SOLA</name>
<feature type="region of interest" description="Disordered" evidence="1">
    <location>
        <begin position="214"/>
        <end position="255"/>
    </location>
</feature>
<evidence type="ECO:0000313" key="2">
    <source>
        <dbReference type="EMBL" id="KAJ8559267.1"/>
    </source>
</evidence>
<protein>
    <submittedName>
        <fullName evidence="2">Uncharacterized protein</fullName>
    </submittedName>
</protein>
<comment type="caution">
    <text evidence="2">The sequence shown here is derived from an EMBL/GenBank/DDBJ whole genome shotgun (WGS) entry which is preliminary data.</text>
</comment>